<dbReference type="GO" id="GO:0016301">
    <property type="term" value="F:kinase activity"/>
    <property type="evidence" value="ECO:0007669"/>
    <property type="project" value="UniProtKB-KW"/>
</dbReference>
<sequence>MPARIRRNRKSEQRHTVYTLLHEVDELQRRGRTDVEGALTRINEISMASVPGARYAGVTVVDDVRRVRSLGATDRVPRVLDDVQAEVLEGPCLSAAWQQHTIVVDDLSVEDRWPAYRERALARTPVRAVMSFRLHAAGDGLAALNFYAEHAGAFDDESVELGLMFAAHASMAWNLLHREQRFRSALASRDVIGQAKGVLMERFDVDAVAAFELLRRMSSDAGTSIAEIAERLVARRR</sequence>
<feature type="domain" description="ANTAR" evidence="5">
    <location>
        <begin position="172"/>
        <end position="233"/>
    </location>
</feature>
<dbReference type="PIRSF" id="PIRSF036625">
    <property type="entry name" value="GAF_ANTAR"/>
    <property type="match status" value="1"/>
</dbReference>
<dbReference type="GO" id="GO:0003723">
    <property type="term" value="F:RNA binding"/>
    <property type="evidence" value="ECO:0007669"/>
    <property type="project" value="InterPro"/>
</dbReference>
<keyword evidence="7" id="KW-1185">Reference proteome</keyword>
<dbReference type="InterPro" id="IPR005561">
    <property type="entry name" value="ANTAR"/>
</dbReference>
<keyword evidence="2" id="KW-0418">Kinase</keyword>
<protein>
    <recommendedName>
        <fullName evidence="5">ANTAR domain-containing protein</fullName>
    </recommendedName>
</protein>
<dbReference type="Gene3D" id="1.10.10.10">
    <property type="entry name" value="Winged helix-like DNA-binding domain superfamily/Winged helix DNA-binding domain"/>
    <property type="match status" value="1"/>
</dbReference>
<dbReference type="RefSeq" id="WP_070354559.1">
    <property type="nucleotide sequence ID" value="NZ_CP043474.1"/>
</dbReference>
<dbReference type="Gene3D" id="3.30.450.40">
    <property type="match status" value="1"/>
</dbReference>
<comment type="caution">
    <text evidence="6">The sequence shown here is derived from an EMBL/GenBank/DDBJ whole genome shotgun (WGS) entry which is preliminary data.</text>
</comment>
<dbReference type="InterPro" id="IPR003018">
    <property type="entry name" value="GAF"/>
</dbReference>
<evidence type="ECO:0000313" key="7">
    <source>
        <dbReference type="Proteomes" id="UP000178953"/>
    </source>
</evidence>
<evidence type="ECO:0000256" key="2">
    <source>
        <dbReference type="ARBA" id="ARBA00022777"/>
    </source>
</evidence>
<evidence type="ECO:0000259" key="5">
    <source>
        <dbReference type="PROSITE" id="PS50921"/>
    </source>
</evidence>
<dbReference type="PROSITE" id="PS50921">
    <property type="entry name" value="ANTAR"/>
    <property type="match status" value="1"/>
</dbReference>
<dbReference type="InterPro" id="IPR012074">
    <property type="entry name" value="GAF_ANTAR"/>
</dbReference>
<dbReference type="Pfam" id="PF13185">
    <property type="entry name" value="GAF_2"/>
    <property type="match status" value="1"/>
</dbReference>
<dbReference type="InterPro" id="IPR036388">
    <property type="entry name" value="WH-like_DNA-bd_sf"/>
</dbReference>
<organism evidence="6 7">
    <name type="scientific">Mycolicibacterium grossiae</name>
    <dbReference type="NCBI Taxonomy" id="1552759"/>
    <lineage>
        <taxon>Bacteria</taxon>
        <taxon>Bacillati</taxon>
        <taxon>Actinomycetota</taxon>
        <taxon>Actinomycetes</taxon>
        <taxon>Mycobacteriales</taxon>
        <taxon>Mycobacteriaceae</taxon>
        <taxon>Mycolicibacterium</taxon>
    </lineage>
</organism>
<name>A0A1E8Q1G1_9MYCO</name>
<dbReference type="InterPro" id="IPR011006">
    <property type="entry name" value="CheY-like_superfamily"/>
</dbReference>
<dbReference type="Proteomes" id="UP000178953">
    <property type="component" value="Unassembled WGS sequence"/>
</dbReference>
<dbReference type="SUPFAM" id="SSF52172">
    <property type="entry name" value="CheY-like"/>
    <property type="match status" value="1"/>
</dbReference>
<keyword evidence="4" id="KW-0804">Transcription</keyword>
<dbReference type="EMBL" id="MCHX01000045">
    <property type="protein sequence ID" value="OFJ52196.1"/>
    <property type="molecule type" value="Genomic_DNA"/>
</dbReference>
<evidence type="ECO:0000256" key="1">
    <source>
        <dbReference type="ARBA" id="ARBA00022679"/>
    </source>
</evidence>
<dbReference type="OrthoDB" id="4629915at2"/>
<evidence type="ECO:0000313" key="6">
    <source>
        <dbReference type="EMBL" id="OFJ52196.1"/>
    </source>
</evidence>
<keyword evidence="1" id="KW-0808">Transferase</keyword>
<keyword evidence="3" id="KW-0805">Transcription regulation</keyword>
<evidence type="ECO:0000256" key="4">
    <source>
        <dbReference type="ARBA" id="ARBA00023163"/>
    </source>
</evidence>
<proteinExistence type="predicted"/>
<dbReference type="InterPro" id="IPR029016">
    <property type="entry name" value="GAF-like_dom_sf"/>
</dbReference>
<dbReference type="SUPFAM" id="SSF55781">
    <property type="entry name" value="GAF domain-like"/>
    <property type="match status" value="1"/>
</dbReference>
<evidence type="ECO:0000256" key="3">
    <source>
        <dbReference type="ARBA" id="ARBA00023015"/>
    </source>
</evidence>
<accession>A0A1E8Q1G1</accession>
<dbReference type="SMART" id="SM01012">
    <property type="entry name" value="ANTAR"/>
    <property type="match status" value="1"/>
</dbReference>
<reference evidence="6 7" key="1">
    <citation type="submission" date="2016-09" db="EMBL/GenBank/DDBJ databases">
        <title>genome sequence of Mycobacterium sp. 739 SCH.</title>
        <authorList>
            <person name="Greninger A.L."/>
            <person name="Qin X."/>
            <person name="Jerome K."/>
            <person name="Vora S."/>
            <person name="Quinn K."/>
        </authorList>
    </citation>
    <scope>NUCLEOTIDE SEQUENCE [LARGE SCALE GENOMIC DNA]</scope>
    <source>
        <strain evidence="6 7">SCH</strain>
    </source>
</reference>
<dbReference type="AlphaFoldDB" id="A0A1E8Q1G1"/>
<dbReference type="Pfam" id="PF03861">
    <property type="entry name" value="ANTAR"/>
    <property type="match status" value="1"/>
</dbReference>
<gene>
    <name evidence="6" type="ORF">BEL07_18650</name>
</gene>